<feature type="transmembrane region" description="Helical" evidence="2">
    <location>
        <begin position="64"/>
        <end position="83"/>
    </location>
</feature>
<sequence length="346" mass="37408">MASSPPPVPPPQPETPPPLPHPSSHAHPRHVWSEARLIRGITVVNFLPAFPLLVAHATLSESPLPAFGLAPLFVSSVAGLFLISRYRARDSARQKSVARSEYVDDTVDESEGWEGEAEGETVFTHRIMVFLIDAGLTVGFGIVLAFTWIARGTNSDATLAMLAAYGTVPLLVNFLFHFYLSVRELVAGLALHGLIQYSAWHVLPPDCPQCGSRLRPEAHPPIPWYESLSRPNLSVPRVSAPSLPSLPRPSLPSFKMPAWMKGRKVEDASLFVDDDQLQRDRYLDDPEEPSSNTSVIATGAGGSGSAVVEEVIVGKKDKKKRSTSGTSIGTATSGTPIYGEDDSSWA</sequence>
<reference evidence="3" key="1">
    <citation type="journal article" date="2023" name="Mol. Phylogenet. Evol.">
        <title>Genome-scale phylogeny and comparative genomics of the fungal order Sordariales.</title>
        <authorList>
            <person name="Hensen N."/>
            <person name="Bonometti L."/>
            <person name="Westerberg I."/>
            <person name="Brannstrom I.O."/>
            <person name="Guillou S."/>
            <person name="Cros-Aarteil S."/>
            <person name="Calhoun S."/>
            <person name="Haridas S."/>
            <person name="Kuo A."/>
            <person name="Mondo S."/>
            <person name="Pangilinan J."/>
            <person name="Riley R."/>
            <person name="LaButti K."/>
            <person name="Andreopoulos B."/>
            <person name="Lipzen A."/>
            <person name="Chen C."/>
            <person name="Yan M."/>
            <person name="Daum C."/>
            <person name="Ng V."/>
            <person name="Clum A."/>
            <person name="Steindorff A."/>
            <person name="Ohm R.A."/>
            <person name="Martin F."/>
            <person name="Silar P."/>
            <person name="Natvig D.O."/>
            <person name="Lalanne C."/>
            <person name="Gautier V."/>
            <person name="Ament-Velasquez S.L."/>
            <person name="Kruys A."/>
            <person name="Hutchinson M.I."/>
            <person name="Powell A.J."/>
            <person name="Barry K."/>
            <person name="Miller A.N."/>
            <person name="Grigoriev I.V."/>
            <person name="Debuchy R."/>
            <person name="Gladieux P."/>
            <person name="Hiltunen Thoren M."/>
            <person name="Johannesson H."/>
        </authorList>
    </citation>
    <scope>NUCLEOTIDE SEQUENCE</scope>
    <source>
        <strain evidence="3">PSN324</strain>
    </source>
</reference>
<dbReference type="Proteomes" id="UP001321749">
    <property type="component" value="Unassembled WGS sequence"/>
</dbReference>
<dbReference type="AlphaFoldDB" id="A0AAV9HM17"/>
<feature type="region of interest" description="Disordered" evidence="1">
    <location>
        <begin position="1"/>
        <end position="27"/>
    </location>
</feature>
<keyword evidence="4" id="KW-1185">Reference proteome</keyword>
<feature type="transmembrane region" description="Helical" evidence="2">
    <location>
        <begin position="37"/>
        <end position="58"/>
    </location>
</feature>
<feature type="transmembrane region" description="Helical" evidence="2">
    <location>
        <begin position="127"/>
        <end position="150"/>
    </location>
</feature>
<evidence type="ECO:0000256" key="2">
    <source>
        <dbReference type="SAM" id="Phobius"/>
    </source>
</evidence>
<protein>
    <submittedName>
        <fullName evidence="3">Uncharacterized protein</fullName>
    </submittedName>
</protein>
<feature type="transmembrane region" description="Helical" evidence="2">
    <location>
        <begin position="162"/>
        <end position="182"/>
    </location>
</feature>
<feature type="compositionally biased region" description="Pro residues" evidence="1">
    <location>
        <begin position="1"/>
        <end position="21"/>
    </location>
</feature>
<organism evidence="3 4">
    <name type="scientific">Cladorrhinum samala</name>
    <dbReference type="NCBI Taxonomy" id="585594"/>
    <lineage>
        <taxon>Eukaryota</taxon>
        <taxon>Fungi</taxon>
        <taxon>Dikarya</taxon>
        <taxon>Ascomycota</taxon>
        <taxon>Pezizomycotina</taxon>
        <taxon>Sordariomycetes</taxon>
        <taxon>Sordariomycetidae</taxon>
        <taxon>Sordariales</taxon>
        <taxon>Podosporaceae</taxon>
        <taxon>Cladorrhinum</taxon>
    </lineage>
</organism>
<keyword evidence="2" id="KW-0472">Membrane</keyword>
<keyword evidence="2" id="KW-0812">Transmembrane</keyword>
<feature type="compositionally biased region" description="Low complexity" evidence="1">
    <location>
        <begin position="323"/>
        <end position="335"/>
    </location>
</feature>
<evidence type="ECO:0000313" key="4">
    <source>
        <dbReference type="Proteomes" id="UP001321749"/>
    </source>
</evidence>
<comment type="caution">
    <text evidence="3">The sequence shown here is derived from an EMBL/GenBank/DDBJ whole genome shotgun (WGS) entry which is preliminary data.</text>
</comment>
<feature type="region of interest" description="Disordered" evidence="1">
    <location>
        <begin position="281"/>
        <end position="346"/>
    </location>
</feature>
<evidence type="ECO:0000313" key="3">
    <source>
        <dbReference type="EMBL" id="KAK4461015.1"/>
    </source>
</evidence>
<keyword evidence="2" id="KW-1133">Transmembrane helix</keyword>
<name>A0AAV9HM17_9PEZI</name>
<dbReference type="EMBL" id="MU864999">
    <property type="protein sequence ID" value="KAK4461015.1"/>
    <property type="molecule type" value="Genomic_DNA"/>
</dbReference>
<reference evidence="3" key="2">
    <citation type="submission" date="2023-06" db="EMBL/GenBank/DDBJ databases">
        <authorList>
            <consortium name="Lawrence Berkeley National Laboratory"/>
            <person name="Mondo S.J."/>
            <person name="Hensen N."/>
            <person name="Bonometti L."/>
            <person name="Westerberg I."/>
            <person name="Brannstrom I.O."/>
            <person name="Guillou S."/>
            <person name="Cros-Aarteil S."/>
            <person name="Calhoun S."/>
            <person name="Haridas S."/>
            <person name="Kuo A."/>
            <person name="Pangilinan J."/>
            <person name="Riley R."/>
            <person name="Labutti K."/>
            <person name="Andreopoulos B."/>
            <person name="Lipzen A."/>
            <person name="Chen C."/>
            <person name="Yanf M."/>
            <person name="Daum C."/>
            <person name="Ng V."/>
            <person name="Clum A."/>
            <person name="Steindorff A."/>
            <person name="Ohm R."/>
            <person name="Martin F."/>
            <person name="Silar P."/>
            <person name="Natvig D."/>
            <person name="Lalanne C."/>
            <person name="Gautier V."/>
            <person name="Ament-Velasquez S.L."/>
            <person name="Kruys A."/>
            <person name="Hutchinson M.I."/>
            <person name="Powell A.J."/>
            <person name="Barry K."/>
            <person name="Miller A.N."/>
            <person name="Grigoriev I.V."/>
            <person name="Debuchy R."/>
            <person name="Gladieux P."/>
            <person name="Thoren M.H."/>
            <person name="Johannesson H."/>
        </authorList>
    </citation>
    <scope>NUCLEOTIDE SEQUENCE</scope>
    <source>
        <strain evidence="3">PSN324</strain>
    </source>
</reference>
<evidence type="ECO:0000256" key="1">
    <source>
        <dbReference type="SAM" id="MobiDB-lite"/>
    </source>
</evidence>
<accession>A0AAV9HM17</accession>
<gene>
    <name evidence="3" type="ORF">QBC42DRAFT_204572</name>
</gene>
<proteinExistence type="predicted"/>